<comment type="catalytic activity">
    <reaction evidence="14 15">
        <text>an alpha-Kdo-(2-&gt;6)-lipid IVA + ATP = a 4-O-phospho-alpha-Kdo-(2-&gt;6)-lipid IVA + ADP + H(+)</text>
        <dbReference type="Rhea" id="RHEA:74271"/>
        <dbReference type="ChEBI" id="CHEBI:15378"/>
        <dbReference type="ChEBI" id="CHEBI:30616"/>
        <dbReference type="ChEBI" id="CHEBI:176428"/>
        <dbReference type="ChEBI" id="CHEBI:193140"/>
        <dbReference type="ChEBI" id="CHEBI:456216"/>
        <dbReference type="EC" id="2.7.1.166"/>
    </reaction>
</comment>
<evidence type="ECO:0000256" key="6">
    <source>
        <dbReference type="ARBA" id="ARBA00022519"/>
    </source>
</evidence>
<reference evidence="16" key="1">
    <citation type="submission" date="2020-02" db="EMBL/GenBank/DDBJ databases">
        <authorList>
            <person name="Chen W.-M."/>
        </authorList>
    </citation>
    <scope>NUCLEOTIDE SEQUENCE</scope>
    <source>
        <strain evidence="16">NBD-18</strain>
    </source>
</reference>
<dbReference type="GO" id="GO:0005524">
    <property type="term" value="F:ATP binding"/>
    <property type="evidence" value="ECO:0007669"/>
    <property type="project" value="UniProtKB-UniRule"/>
</dbReference>
<keyword evidence="9 15" id="KW-0418">Kinase</keyword>
<name>A0A6B2R9G9_9BURK</name>
<evidence type="ECO:0000256" key="8">
    <source>
        <dbReference type="ARBA" id="ARBA00022741"/>
    </source>
</evidence>
<evidence type="ECO:0000256" key="12">
    <source>
        <dbReference type="ARBA" id="ARBA00023136"/>
    </source>
</evidence>
<evidence type="ECO:0000256" key="14">
    <source>
        <dbReference type="ARBA" id="ARBA00034417"/>
    </source>
</evidence>
<dbReference type="InterPro" id="IPR011009">
    <property type="entry name" value="Kinase-like_dom_sf"/>
</dbReference>
<dbReference type="NCBIfam" id="NF002475">
    <property type="entry name" value="PRK01723.1"/>
    <property type="match status" value="1"/>
</dbReference>
<comment type="pathway">
    <text evidence="2 15">Bacterial outer membrane biogenesis; LPS core biosynthesis.</text>
</comment>
<dbReference type="Pfam" id="PF06293">
    <property type="entry name" value="Kdo"/>
    <property type="match status" value="1"/>
</dbReference>
<dbReference type="RefSeq" id="WP_163655602.1">
    <property type="nucleotide sequence ID" value="NZ_JAAGRN010000008.1"/>
</dbReference>
<dbReference type="InterPro" id="IPR022826">
    <property type="entry name" value="KDO_kinase"/>
</dbReference>
<keyword evidence="6 15" id="KW-0997">Cell inner membrane</keyword>
<evidence type="ECO:0000256" key="3">
    <source>
        <dbReference type="ARBA" id="ARBA00010327"/>
    </source>
</evidence>
<evidence type="ECO:0000256" key="2">
    <source>
        <dbReference type="ARBA" id="ARBA00004713"/>
    </source>
</evidence>
<keyword evidence="12 15" id="KW-0472">Membrane</keyword>
<dbReference type="GO" id="GO:0016773">
    <property type="term" value="F:phosphotransferase activity, alcohol group as acceptor"/>
    <property type="evidence" value="ECO:0007669"/>
    <property type="project" value="UniProtKB-UniRule"/>
</dbReference>
<keyword evidence="8 15" id="KW-0547">Nucleotide-binding</keyword>
<comment type="function">
    <text evidence="15">Catalyzes the ATP-dependent phosphorylation of the 3-deoxy-D-manno-octulosonic acid (Kdo) residue in Kdo-lipid IV(A) at the 4-OH position.</text>
</comment>
<organism evidence="16">
    <name type="scientific">Sheuella amnicola</name>
    <dbReference type="NCBI Taxonomy" id="2707330"/>
    <lineage>
        <taxon>Bacteria</taxon>
        <taxon>Pseudomonadati</taxon>
        <taxon>Pseudomonadota</taxon>
        <taxon>Betaproteobacteria</taxon>
        <taxon>Burkholderiales</taxon>
        <taxon>Alcaligenaceae</taxon>
        <taxon>Sheuella</taxon>
    </lineage>
</organism>
<proteinExistence type="inferred from homology"/>
<evidence type="ECO:0000256" key="10">
    <source>
        <dbReference type="ARBA" id="ARBA00022840"/>
    </source>
</evidence>
<keyword evidence="10 15" id="KW-0067">ATP-binding</keyword>
<feature type="active site" evidence="15">
    <location>
        <position position="189"/>
    </location>
</feature>
<evidence type="ECO:0000256" key="11">
    <source>
        <dbReference type="ARBA" id="ARBA00022985"/>
    </source>
</evidence>
<dbReference type="GO" id="GO:0005886">
    <property type="term" value="C:plasma membrane"/>
    <property type="evidence" value="ECO:0007669"/>
    <property type="project" value="UniProtKB-SubCell"/>
</dbReference>
<sequence>MAWPTGCEIAMVDQAFTQSVASSCRVWIDPLARREVHYDVLLDNLAKSSQPSEWFDPGLPMLESLPVKEGGRAAAWFIRLGDTDAVLRQYRRGGMAAHFFRDQYVWQGAQSARSFAEFSLLQAMLKMGLPVPRPLAAMVQRKGLIYRAALITQRIPAAHPLLSFTDPEVWSNAGQVIARMHDAGVWHADLNVFNILVDATRKVWLIDFDRSRRIKMNSGLRTENISRLLRSVRKVAAPLEATCWSALTAGYQQSWQSLNPESK</sequence>
<comment type="caution">
    <text evidence="16">The sequence shown here is derived from an EMBL/GenBank/DDBJ whole genome shotgun (WGS) entry which is preliminary data.</text>
</comment>
<dbReference type="AlphaFoldDB" id="A0A6B2R9G9"/>
<evidence type="ECO:0000313" key="16">
    <source>
        <dbReference type="EMBL" id="NDY83915.1"/>
    </source>
</evidence>
<evidence type="ECO:0000256" key="4">
    <source>
        <dbReference type="ARBA" id="ARBA00011988"/>
    </source>
</evidence>
<dbReference type="HAMAP" id="MF_00521">
    <property type="entry name" value="KDO_kinase"/>
    <property type="match status" value="1"/>
</dbReference>
<evidence type="ECO:0000256" key="1">
    <source>
        <dbReference type="ARBA" id="ARBA00004515"/>
    </source>
</evidence>
<evidence type="ECO:0000256" key="15">
    <source>
        <dbReference type="HAMAP-Rule" id="MF_00521"/>
    </source>
</evidence>
<dbReference type="EC" id="2.7.1.166" evidence="4 15"/>
<keyword evidence="11 15" id="KW-0448">Lipopolysaccharide biosynthesis</keyword>
<evidence type="ECO:0000256" key="7">
    <source>
        <dbReference type="ARBA" id="ARBA00022679"/>
    </source>
</evidence>
<comment type="similarity">
    <text evidence="3 15">Belongs to the protein kinase superfamily. KdkA/RfaP family.</text>
</comment>
<dbReference type="SUPFAM" id="SSF56112">
    <property type="entry name" value="Protein kinase-like (PK-like)"/>
    <property type="match status" value="1"/>
</dbReference>
<gene>
    <name evidence="15" type="primary">kdkA</name>
    <name evidence="16" type="ORF">G3I67_11805</name>
</gene>
<dbReference type="GO" id="GO:0016301">
    <property type="term" value="F:kinase activity"/>
    <property type="evidence" value="ECO:0007669"/>
    <property type="project" value="UniProtKB-KW"/>
</dbReference>
<accession>A0A6B2R9G9</accession>
<evidence type="ECO:0000256" key="9">
    <source>
        <dbReference type="ARBA" id="ARBA00022777"/>
    </source>
</evidence>
<comment type="subcellular location">
    <subcellularLocation>
        <location evidence="1 15">Cell inner membrane</location>
        <topology evidence="1 15">Peripheral membrane protein</topology>
        <orientation evidence="1 15">Cytoplasmic side</orientation>
    </subcellularLocation>
</comment>
<keyword evidence="5 15" id="KW-1003">Cell membrane</keyword>
<keyword evidence="7 15" id="KW-0808">Transferase</keyword>
<protein>
    <recommendedName>
        <fullName evidence="13 15">3-deoxy-D-manno-octulosonic acid kinase</fullName>
        <shortName evidence="15">Kdo kinase</shortName>
        <ecNumber evidence="4 15">2.7.1.166</ecNumber>
    </recommendedName>
</protein>
<evidence type="ECO:0000256" key="13">
    <source>
        <dbReference type="ARBA" id="ARBA00029511"/>
    </source>
</evidence>
<dbReference type="Gene3D" id="1.10.510.10">
    <property type="entry name" value="Transferase(Phosphotransferase) domain 1"/>
    <property type="match status" value="1"/>
</dbReference>
<evidence type="ECO:0000256" key="5">
    <source>
        <dbReference type="ARBA" id="ARBA00022475"/>
    </source>
</evidence>
<dbReference type="EMBL" id="JAAGRN010000008">
    <property type="protein sequence ID" value="NDY83915.1"/>
    <property type="molecule type" value="Genomic_DNA"/>
</dbReference>
<dbReference type="GO" id="GO:0009244">
    <property type="term" value="P:lipopolysaccharide core region biosynthetic process"/>
    <property type="evidence" value="ECO:0007669"/>
    <property type="project" value="UniProtKB-UniRule"/>
</dbReference>
<dbReference type="UniPathway" id="UPA00958"/>